<gene>
    <name evidence="2" type="ORF">H6P81_002888</name>
</gene>
<organism evidence="2 3">
    <name type="scientific">Aristolochia fimbriata</name>
    <name type="common">White veined hardy Dutchman's pipe vine</name>
    <dbReference type="NCBI Taxonomy" id="158543"/>
    <lineage>
        <taxon>Eukaryota</taxon>
        <taxon>Viridiplantae</taxon>
        <taxon>Streptophyta</taxon>
        <taxon>Embryophyta</taxon>
        <taxon>Tracheophyta</taxon>
        <taxon>Spermatophyta</taxon>
        <taxon>Magnoliopsida</taxon>
        <taxon>Magnoliidae</taxon>
        <taxon>Piperales</taxon>
        <taxon>Aristolochiaceae</taxon>
        <taxon>Aristolochia</taxon>
    </lineage>
</organism>
<protein>
    <submittedName>
        <fullName evidence="2">Uncharacterized protein</fullName>
    </submittedName>
</protein>
<dbReference type="Proteomes" id="UP000825729">
    <property type="component" value="Unassembled WGS sequence"/>
</dbReference>
<feature type="region of interest" description="Disordered" evidence="1">
    <location>
        <begin position="73"/>
        <end position="144"/>
    </location>
</feature>
<dbReference type="EMBL" id="JAINDJ010000002">
    <property type="protein sequence ID" value="KAG9458380.1"/>
    <property type="molecule type" value="Genomic_DNA"/>
</dbReference>
<keyword evidence="3" id="KW-1185">Reference proteome</keyword>
<dbReference type="AlphaFoldDB" id="A0AAV7FDX5"/>
<proteinExistence type="predicted"/>
<evidence type="ECO:0000256" key="1">
    <source>
        <dbReference type="SAM" id="MobiDB-lite"/>
    </source>
</evidence>
<comment type="caution">
    <text evidence="2">The sequence shown here is derived from an EMBL/GenBank/DDBJ whole genome shotgun (WGS) entry which is preliminary data.</text>
</comment>
<accession>A0AAV7FDX5</accession>
<name>A0AAV7FDX5_ARIFI</name>
<sequence length="243" mass="27132">MVYHPRGYTEEALGTWLSVSTIGQPYTHHPRTHIGWRLDSIVSRFCTVFHSWRERTSAEMCHMLVSLLTWSSQPERAPRQRRARRRPTAQTTTRVEDSDEVPAVPEPTVLDLPPEQTPDTEPSPSLEQPLEQPQEPEPSRHPPIRRIYTRRQKNAIGAPEPSFALCLQVLKRGGILMPPRIKISRRLLNAASVGGILKPPLNSGGGPVERGVVLRPHRDCAICLSAIEAASKCPLEDFVSGGI</sequence>
<evidence type="ECO:0000313" key="3">
    <source>
        <dbReference type="Proteomes" id="UP000825729"/>
    </source>
</evidence>
<evidence type="ECO:0000313" key="2">
    <source>
        <dbReference type="EMBL" id="KAG9458380.1"/>
    </source>
</evidence>
<reference evidence="2 3" key="1">
    <citation type="submission" date="2021-07" db="EMBL/GenBank/DDBJ databases">
        <title>The Aristolochia fimbriata genome: insights into angiosperm evolution, floral development and chemical biosynthesis.</title>
        <authorList>
            <person name="Jiao Y."/>
        </authorList>
    </citation>
    <scope>NUCLEOTIDE SEQUENCE [LARGE SCALE GENOMIC DNA]</scope>
    <source>
        <strain evidence="2">IBCAS-2021</strain>
        <tissue evidence="2">Leaf</tissue>
    </source>
</reference>
<feature type="compositionally biased region" description="Low complexity" evidence="1">
    <location>
        <begin position="122"/>
        <end position="133"/>
    </location>
</feature>